<evidence type="ECO:0000313" key="8">
    <source>
        <dbReference type="Proteomes" id="UP001165565"/>
    </source>
</evidence>
<dbReference type="EMBL" id="JANFAV010000012">
    <property type="protein sequence ID" value="MCW6536315.1"/>
    <property type="molecule type" value="Genomic_DNA"/>
</dbReference>
<sequence length="452" mass="49700">MPETDHPFLNGIHKPLGGEMTLVDLPVTGAIPAALDGRYLRIGPNPVAPDPAGYHWFVGDGMVHGIAIKDGRALWYRNRWIRSRAVGAALGEPPAPGPRRSDLDTVNTNVVEIAGRTWALVEAGSYPVELNETLDEQTFNPFDGTLQGSFTAHPHLDPLTGQNHAITYDATDPETIRHVVVSAEGKVTRELPIAVKHGPSIHDCAITARYVVILDLPVTFSMKALIGGHRFPYRWNPEHHARVGLLPRDGAAEDVIWCDVDPAYVFHVANAYDDADGRVVMDVCAYETMFAGGPEGPNGRNLGLERWTVDPLARKVTRQTIDAAPQEFPRPDERRFGQPYRYAYTMALPESDDDAFIGATRLYKHDLETGAKETHDFGTGRYPGEFVFVPAHPDAAEDEGWLIGLVIDLPHETTDLVIIDVRDFAGTPVASVRVPHRIPPGFHGNWLPSQPA</sequence>
<evidence type="ECO:0000256" key="3">
    <source>
        <dbReference type="ARBA" id="ARBA00023002"/>
    </source>
</evidence>
<name>A0AA42CR38_9SPHN</name>
<dbReference type="AlphaFoldDB" id="A0AA42CR38"/>
<keyword evidence="3 6" id="KW-0560">Oxidoreductase</keyword>
<dbReference type="PANTHER" id="PTHR10543:SF89">
    <property type="entry name" value="CAROTENOID 9,10(9',10')-CLEAVAGE DIOXYGENASE 1"/>
    <property type="match status" value="1"/>
</dbReference>
<evidence type="ECO:0000313" key="7">
    <source>
        <dbReference type="EMBL" id="MCW6536315.1"/>
    </source>
</evidence>
<feature type="binding site" evidence="5">
    <location>
        <position position="202"/>
    </location>
    <ligand>
        <name>Fe cation</name>
        <dbReference type="ChEBI" id="CHEBI:24875"/>
        <note>catalytic</note>
    </ligand>
</feature>
<reference evidence="7" key="1">
    <citation type="submission" date="2022-06" db="EMBL/GenBank/DDBJ databases">
        <title>Sphingomonas sp. nov. isolated from rhizosphere soil of tomato.</title>
        <authorList>
            <person name="Dong H."/>
            <person name="Gao R."/>
        </authorList>
    </citation>
    <scope>NUCLEOTIDE SEQUENCE</scope>
    <source>
        <strain evidence="7">MMSM24</strain>
    </source>
</reference>
<evidence type="ECO:0000256" key="6">
    <source>
        <dbReference type="RuleBase" id="RU364048"/>
    </source>
</evidence>
<keyword evidence="4 5" id="KW-0408">Iron</keyword>
<evidence type="ECO:0000256" key="4">
    <source>
        <dbReference type="ARBA" id="ARBA00023004"/>
    </source>
</evidence>
<feature type="binding site" evidence="5">
    <location>
        <position position="443"/>
    </location>
    <ligand>
        <name>Fe cation</name>
        <dbReference type="ChEBI" id="CHEBI:24875"/>
        <note>catalytic</note>
    </ligand>
</feature>
<dbReference type="InterPro" id="IPR004294">
    <property type="entry name" value="Carotenoid_Oase"/>
</dbReference>
<dbReference type="Pfam" id="PF03055">
    <property type="entry name" value="RPE65"/>
    <property type="match status" value="1"/>
</dbReference>
<feature type="binding site" evidence="5">
    <location>
        <position position="153"/>
    </location>
    <ligand>
        <name>Fe cation</name>
        <dbReference type="ChEBI" id="CHEBI:24875"/>
        <note>catalytic</note>
    </ligand>
</feature>
<dbReference type="GO" id="GO:0010436">
    <property type="term" value="F:carotenoid dioxygenase activity"/>
    <property type="evidence" value="ECO:0007669"/>
    <property type="project" value="TreeGrafter"/>
</dbReference>
<comment type="cofactor">
    <cofactor evidence="5 6">
        <name>Fe(2+)</name>
        <dbReference type="ChEBI" id="CHEBI:29033"/>
    </cofactor>
    <text evidence="5 6">Binds 1 Fe(2+) ion per subunit.</text>
</comment>
<keyword evidence="8" id="KW-1185">Reference proteome</keyword>
<organism evidence="7 8">
    <name type="scientific">Sphingomonas lycopersici</name>
    <dbReference type="NCBI Taxonomy" id="2951807"/>
    <lineage>
        <taxon>Bacteria</taxon>
        <taxon>Pseudomonadati</taxon>
        <taxon>Pseudomonadota</taxon>
        <taxon>Alphaproteobacteria</taxon>
        <taxon>Sphingomonadales</taxon>
        <taxon>Sphingomonadaceae</taxon>
        <taxon>Sphingomonas</taxon>
    </lineage>
</organism>
<comment type="caution">
    <text evidence="7">The sequence shown here is derived from an EMBL/GenBank/DDBJ whole genome shotgun (WGS) entry which is preliminary data.</text>
</comment>
<comment type="similarity">
    <text evidence="1 6">Belongs to the carotenoid oxygenase family.</text>
</comment>
<accession>A0AA42CR38</accession>
<keyword evidence="2 5" id="KW-0479">Metal-binding</keyword>
<dbReference type="PANTHER" id="PTHR10543">
    <property type="entry name" value="BETA-CAROTENE DIOXYGENASE"/>
    <property type="match status" value="1"/>
</dbReference>
<dbReference type="GO" id="GO:0016121">
    <property type="term" value="P:carotene catabolic process"/>
    <property type="evidence" value="ECO:0007669"/>
    <property type="project" value="TreeGrafter"/>
</dbReference>
<evidence type="ECO:0000256" key="2">
    <source>
        <dbReference type="ARBA" id="ARBA00022723"/>
    </source>
</evidence>
<feature type="binding site" evidence="5">
    <location>
        <position position="267"/>
    </location>
    <ligand>
        <name>Fe cation</name>
        <dbReference type="ChEBI" id="CHEBI:24875"/>
        <note>catalytic</note>
    </ligand>
</feature>
<dbReference type="Proteomes" id="UP001165565">
    <property type="component" value="Unassembled WGS sequence"/>
</dbReference>
<dbReference type="GO" id="GO:0046872">
    <property type="term" value="F:metal ion binding"/>
    <property type="evidence" value="ECO:0007669"/>
    <property type="project" value="UniProtKB-KW"/>
</dbReference>
<keyword evidence="6" id="KW-0223">Dioxygenase</keyword>
<evidence type="ECO:0000256" key="5">
    <source>
        <dbReference type="PIRSR" id="PIRSR604294-1"/>
    </source>
</evidence>
<proteinExistence type="inferred from homology"/>
<dbReference type="EC" id="1.13.11.-" evidence="6"/>
<evidence type="ECO:0000256" key="1">
    <source>
        <dbReference type="ARBA" id="ARBA00006787"/>
    </source>
</evidence>
<gene>
    <name evidence="7" type="ORF">NEE01_16170</name>
</gene>
<protein>
    <recommendedName>
        <fullName evidence="6">Dioxygenase</fullName>
        <ecNumber evidence="6">1.13.11.-</ecNumber>
    </recommendedName>
</protein>